<dbReference type="PANTHER" id="PTHR43060:SF15">
    <property type="entry name" value="3-HYDROXYISOBUTYRATE DEHYDROGENASE-LIKE 1, MITOCHONDRIAL-RELATED"/>
    <property type="match status" value="1"/>
</dbReference>
<evidence type="ECO:0000313" key="6">
    <source>
        <dbReference type="EMBL" id="SEW32459.1"/>
    </source>
</evidence>
<protein>
    <recommendedName>
        <fullName evidence="8">3-hydroxyisobutyrate dehydrogenase</fullName>
    </recommendedName>
</protein>
<reference evidence="6 7" key="1">
    <citation type="submission" date="2016-10" db="EMBL/GenBank/DDBJ databases">
        <authorList>
            <person name="de Groot N.N."/>
        </authorList>
    </citation>
    <scope>NUCLEOTIDE SEQUENCE [LARGE SCALE GENOMIC DNA]</scope>
    <source>
        <strain evidence="6 7">DSM 17925</strain>
    </source>
</reference>
<feature type="domain" description="6-phosphogluconate dehydrogenase NADP-binding" evidence="4">
    <location>
        <begin position="29"/>
        <end position="189"/>
    </location>
</feature>
<dbReference type="SUPFAM" id="SSF51735">
    <property type="entry name" value="NAD(P)-binding Rossmann-fold domains"/>
    <property type="match status" value="1"/>
</dbReference>
<evidence type="ECO:0000259" key="4">
    <source>
        <dbReference type="Pfam" id="PF03446"/>
    </source>
</evidence>
<dbReference type="Proteomes" id="UP000199167">
    <property type="component" value="Unassembled WGS sequence"/>
</dbReference>
<evidence type="ECO:0000256" key="3">
    <source>
        <dbReference type="PIRSR" id="PIRSR000103-1"/>
    </source>
</evidence>
<evidence type="ECO:0000259" key="5">
    <source>
        <dbReference type="Pfam" id="PF14833"/>
    </source>
</evidence>
<dbReference type="InterPro" id="IPR015815">
    <property type="entry name" value="HIBADH-related"/>
</dbReference>
<dbReference type="Gene3D" id="3.40.50.720">
    <property type="entry name" value="NAD(P)-binding Rossmann-like Domain"/>
    <property type="match status" value="1"/>
</dbReference>
<dbReference type="GO" id="GO:0016491">
    <property type="term" value="F:oxidoreductase activity"/>
    <property type="evidence" value="ECO:0007669"/>
    <property type="project" value="UniProtKB-KW"/>
</dbReference>
<dbReference type="InterPro" id="IPR036291">
    <property type="entry name" value="NAD(P)-bd_dom_sf"/>
</dbReference>
<dbReference type="Gene3D" id="1.10.1040.10">
    <property type="entry name" value="N-(1-d-carboxylethyl)-l-norvaline Dehydrogenase, domain 2"/>
    <property type="match status" value="1"/>
</dbReference>
<keyword evidence="2" id="KW-0520">NAD</keyword>
<sequence length="330" mass="35081">MVYHFHNAVWWGLVNGACLKGKVMAQNKTIGFIGVGFMGHGMACNLMKAGYPMWVKGNLNRTPIDSLVAKGALEAATPREMAQHCDIIHLCLSNSPQVEAVIRGEDGILAGARDGLVVIDTTTADPTSTVVLASELAAKGATMVDAPLGRTPKEAEAGTLDTMVGCDADTFALIKPVLQCWAGNITHVGPTGNGHKMKLLMNFISMSYAALYAEATVLGAAVGLPPAKTREVIGSSRLANGFFDTFMTYAVDRDREVHKFTIENAAKDLRYVNAMAADAGLVNIMAGAAKHYFTHVEAIGKGGDFVPMLIDHVGRMNGLDMEVEAAKGRD</sequence>
<evidence type="ECO:0000256" key="1">
    <source>
        <dbReference type="ARBA" id="ARBA00023002"/>
    </source>
</evidence>
<evidence type="ECO:0000256" key="2">
    <source>
        <dbReference type="ARBA" id="ARBA00023027"/>
    </source>
</evidence>
<evidence type="ECO:0000313" key="7">
    <source>
        <dbReference type="Proteomes" id="UP000199167"/>
    </source>
</evidence>
<dbReference type="GO" id="GO:0050661">
    <property type="term" value="F:NADP binding"/>
    <property type="evidence" value="ECO:0007669"/>
    <property type="project" value="InterPro"/>
</dbReference>
<keyword evidence="7" id="KW-1185">Reference proteome</keyword>
<keyword evidence="1" id="KW-0560">Oxidoreductase</keyword>
<dbReference type="InterPro" id="IPR013328">
    <property type="entry name" value="6PGD_dom2"/>
</dbReference>
<accession>A0A1I0QXZ8</accession>
<dbReference type="InterPro" id="IPR006115">
    <property type="entry name" value="6PGDH_NADP-bd"/>
</dbReference>
<dbReference type="Pfam" id="PF14833">
    <property type="entry name" value="NAD_binding_11"/>
    <property type="match status" value="1"/>
</dbReference>
<name>A0A1I0QXZ8_9RHOB</name>
<dbReference type="InterPro" id="IPR029154">
    <property type="entry name" value="HIBADH-like_NADP-bd"/>
</dbReference>
<dbReference type="InterPro" id="IPR008927">
    <property type="entry name" value="6-PGluconate_DH-like_C_sf"/>
</dbReference>
<dbReference type="EMBL" id="FOIZ01000001">
    <property type="protein sequence ID" value="SEW32459.1"/>
    <property type="molecule type" value="Genomic_DNA"/>
</dbReference>
<proteinExistence type="predicted"/>
<dbReference type="SUPFAM" id="SSF48179">
    <property type="entry name" value="6-phosphogluconate dehydrogenase C-terminal domain-like"/>
    <property type="match status" value="1"/>
</dbReference>
<dbReference type="AlphaFoldDB" id="A0A1I0QXZ8"/>
<gene>
    <name evidence="6" type="ORF">SAMN04488515_2318</name>
</gene>
<dbReference type="Pfam" id="PF03446">
    <property type="entry name" value="NAD_binding_2"/>
    <property type="match status" value="1"/>
</dbReference>
<feature type="domain" description="3-hydroxyisobutyrate dehydrogenase-like NAD-binding" evidence="5">
    <location>
        <begin position="192"/>
        <end position="305"/>
    </location>
</feature>
<feature type="active site" evidence="3">
    <location>
        <position position="198"/>
    </location>
</feature>
<dbReference type="STRING" id="364200.SAMN04488515_2318"/>
<dbReference type="PIRSF" id="PIRSF000103">
    <property type="entry name" value="HIBADH"/>
    <property type="match status" value="1"/>
</dbReference>
<organism evidence="6 7">
    <name type="scientific">Cognatiyoonia koreensis</name>
    <dbReference type="NCBI Taxonomy" id="364200"/>
    <lineage>
        <taxon>Bacteria</taxon>
        <taxon>Pseudomonadati</taxon>
        <taxon>Pseudomonadota</taxon>
        <taxon>Alphaproteobacteria</taxon>
        <taxon>Rhodobacterales</taxon>
        <taxon>Paracoccaceae</taxon>
        <taxon>Cognatiyoonia</taxon>
    </lineage>
</organism>
<dbReference type="PANTHER" id="PTHR43060">
    <property type="entry name" value="3-HYDROXYISOBUTYRATE DEHYDROGENASE-LIKE 1, MITOCHONDRIAL-RELATED"/>
    <property type="match status" value="1"/>
</dbReference>
<evidence type="ECO:0008006" key="8">
    <source>
        <dbReference type="Google" id="ProtNLM"/>
    </source>
</evidence>
<dbReference type="GO" id="GO:0051287">
    <property type="term" value="F:NAD binding"/>
    <property type="evidence" value="ECO:0007669"/>
    <property type="project" value="InterPro"/>
</dbReference>